<keyword evidence="2" id="KW-0238">DNA-binding</keyword>
<dbReference type="SMART" id="SM00421">
    <property type="entry name" value="HTH_LUXR"/>
    <property type="match status" value="1"/>
</dbReference>
<dbReference type="Gene3D" id="1.10.10.10">
    <property type="entry name" value="Winged helix-like DNA-binding domain superfamily/Winged helix DNA-binding domain"/>
    <property type="match status" value="1"/>
</dbReference>
<accession>A0A4Y8S434</accession>
<evidence type="ECO:0000313" key="6">
    <source>
        <dbReference type="Proteomes" id="UP000297540"/>
    </source>
</evidence>
<dbReference type="RefSeq" id="WP_133228956.1">
    <property type="nucleotide sequence ID" value="NZ_SOZE01000045.1"/>
</dbReference>
<dbReference type="PRINTS" id="PR00038">
    <property type="entry name" value="HTHLUXR"/>
</dbReference>
<dbReference type="PANTHER" id="PTHR44688:SF16">
    <property type="entry name" value="DNA-BINDING TRANSCRIPTIONAL ACTIVATOR DEVR_DOSR"/>
    <property type="match status" value="1"/>
</dbReference>
<dbReference type="GO" id="GO:0003677">
    <property type="term" value="F:DNA binding"/>
    <property type="evidence" value="ECO:0007669"/>
    <property type="project" value="UniProtKB-KW"/>
</dbReference>
<evidence type="ECO:0000256" key="1">
    <source>
        <dbReference type="ARBA" id="ARBA00023015"/>
    </source>
</evidence>
<dbReference type="PROSITE" id="PS50043">
    <property type="entry name" value="HTH_LUXR_2"/>
    <property type="match status" value="1"/>
</dbReference>
<proteinExistence type="predicted"/>
<organism evidence="5 6">
    <name type="scientific">Mucilaginibacter psychrotolerans</name>
    <dbReference type="NCBI Taxonomy" id="1524096"/>
    <lineage>
        <taxon>Bacteria</taxon>
        <taxon>Pseudomonadati</taxon>
        <taxon>Bacteroidota</taxon>
        <taxon>Sphingobacteriia</taxon>
        <taxon>Sphingobacteriales</taxon>
        <taxon>Sphingobacteriaceae</taxon>
        <taxon>Mucilaginibacter</taxon>
    </lineage>
</organism>
<name>A0A4Y8S434_9SPHI</name>
<keyword evidence="3" id="KW-0804">Transcription</keyword>
<evidence type="ECO:0000259" key="4">
    <source>
        <dbReference type="PROSITE" id="PS50043"/>
    </source>
</evidence>
<dbReference type="CDD" id="cd06170">
    <property type="entry name" value="LuxR_C_like"/>
    <property type="match status" value="1"/>
</dbReference>
<evidence type="ECO:0000256" key="2">
    <source>
        <dbReference type="ARBA" id="ARBA00023125"/>
    </source>
</evidence>
<dbReference type="EMBL" id="SOZE01000045">
    <property type="protein sequence ID" value="TFF33441.1"/>
    <property type="molecule type" value="Genomic_DNA"/>
</dbReference>
<feature type="domain" description="HTH luxR-type" evidence="4">
    <location>
        <begin position="159"/>
        <end position="224"/>
    </location>
</feature>
<comment type="caution">
    <text evidence="5">The sequence shown here is derived from an EMBL/GenBank/DDBJ whole genome shotgun (WGS) entry which is preliminary data.</text>
</comment>
<keyword evidence="1" id="KW-0805">Transcription regulation</keyword>
<evidence type="ECO:0000256" key="3">
    <source>
        <dbReference type="ARBA" id="ARBA00023163"/>
    </source>
</evidence>
<dbReference type="InterPro" id="IPR016032">
    <property type="entry name" value="Sig_transdc_resp-reg_C-effctor"/>
</dbReference>
<evidence type="ECO:0000313" key="5">
    <source>
        <dbReference type="EMBL" id="TFF33441.1"/>
    </source>
</evidence>
<dbReference type="PANTHER" id="PTHR44688">
    <property type="entry name" value="DNA-BINDING TRANSCRIPTIONAL ACTIVATOR DEVR_DOSR"/>
    <property type="match status" value="1"/>
</dbReference>
<dbReference type="Pfam" id="PF00196">
    <property type="entry name" value="GerE"/>
    <property type="match status" value="1"/>
</dbReference>
<sequence length="226" mass="25833">MIKNDYTSIISQSIGEIVLIADKLPGVVIIHDLRDWSVAWMSKRGLDLLGITLSEVTTITSAEYFARYFNSEDTNESVPKILGLLQKNNDGDFCTYFQQVRFSIPDDYNWYMNGCKILANDNEGKPLLTITLALPIDAMHHMTTKASRLLEENNFLRRNFQLFSSLSKRECTVLKLLALGKSSTETANELFIAIGTVETHRKNIRRKLKTSDYYELCQFARAFDLI</sequence>
<dbReference type="AlphaFoldDB" id="A0A4Y8S434"/>
<dbReference type="InterPro" id="IPR036388">
    <property type="entry name" value="WH-like_DNA-bd_sf"/>
</dbReference>
<reference evidence="5 6" key="1">
    <citation type="journal article" date="2017" name="Int. J. Syst. Evol. Microbiol.">
        <title>Mucilaginibacterpsychrotolerans sp. nov., isolated from peatlands.</title>
        <authorList>
            <person name="Deng Y."/>
            <person name="Shen L."/>
            <person name="Xu B."/>
            <person name="Liu Y."/>
            <person name="Gu Z."/>
            <person name="Liu H."/>
            <person name="Zhou Y."/>
        </authorList>
    </citation>
    <scope>NUCLEOTIDE SEQUENCE [LARGE SCALE GENOMIC DNA]</scope>
    <source>
        <strain evidence="5 6">NH7-4</strain>
    </source>
</reference>
<dbReference type="InterPro" id="IPR000792">
    <property type="entry name" value="Tscrpt_reg_LuxR_C"/>
</dbReference>
<keyword evidence="6" id="KW-1185">Reference proteome</keyword>
<dbReference type="OrthoDB" id="965844at2"/>
<gene>
    <name evidence="5" type="ORF">E2R66_25870</name>
</gene>
<dbReference type="Proteomes" id="UP000297540">
    <property type="component" value="Unassembled WGS sequence"/>
</dbReference>
<dbReference type="SUPFAM" id="SSF46894">
    <property type="entry name" value="C-terminal effector domain of the bipartite response regulators"/>
    <property type="match status" value="1"/>
</dbReference>
<dbReference type="GO" id="GO:0006355">
    <property type="term" value="P:regulation of DNA-templated transcription"/>
    <property type="evidence" value="ECO:0007669"/>
    <property type="project" value="InterPro"/>
</dbReference>
<protein>
    <submittedName>
        <fullName evidence="5">LuxR family transcriptional regulator</fullName>
    </submittedName>
</protein>